<protein>
    <submittedName>
        <fullName evidence="4">Class I SAM-dependent methyltransferase</fullName>
    </submittedName>
</protein>
<dbReference type="RefSeq" id="WP_274492235.1">
    <property type="nucleotide sequence ID" value="NZ_CP118166.1"/>
</dbReference>
<dbReference type="PANTHER" id="PTHR44942:SF4">
    <property type="entry name" value="METHYLTRANSFERASE TYPE 11 DOMAIN-CONTAINING PROTEIN"/>
    <property type="match status" value="1"/>
</dbReference>
<dbReference type="GO" id="GO:0008168">
    <property type="term" value="F:methyltransferase activity"/>
    <property type="evidence" value="ECO:0007669"/>
    <property type="project" value="UniProtKB-KW"/>
</dbReference>
<dbReference type="PANTHER" id="PTHR44942">
    <property type="entry name" value="METHYLTRANSF_11 DOMAIN-CONTAINING PROTEIN"/>
    <property type="match status" value="1"/>
</dbReference>
<dbReference type="Proteomes" id="UP001214043">
    <property type="component" value="Chromosome"/>
</dbReference>
<gene>
    <name evidence="4" type="ORF">PUV54_10735</name>
</gene>
<organism evidence="4 5">
    <name type="scientific">Hyphococcus flavus</name>
    <dbReference type="NCBI Taxonomy" id="1866326"/>
    <lineage>
        <taxon>Bacteria</taxon>
        <taxon>Pseudomonadati</taxon>
        <taxon>Pseudomonadota</taxon>
        <taxon>Alphaproteobacteria</taxon>
        <taxon>Parvularculales</taxon>
        <taxon>Parvularculaceae</taxon>
        <taxon>Hyphococcus</taxon>
    </lineage>
</organism>
<dbReference type="SUPFAM" id="SSF53335">
    <property type="entry name" value="S-adenosyl-L-methionine-dependent methyltransferases"/>
    <property type="match status" value="1"/>
</dbReference>
<dbReference type="Pfam" id="PF13649">
    <property type="entry name" value="Methyltransf_25"/>
    <property type="match status" value="1"/>
</dbReference>
<keyword evidence="5" id="KW-1185">Reference proteome</keyword>
<dbReference type="InterPro" id="IPR041698">
    <property type="entry name" value="Methyltransf_25"/>
</dbReference>
<evidence type="ECO:0000313" key="5">
    <source>
        <dbReference type="Proteomes" id="UP001214043"/>
    </source>
</evidence>
<dbReference type="KEGG" id="hfl:PUV54_10735"/>
<reference evidence="4" key="1">
    <citation type="submission" date="2023-02" db="EMBL/GenBank/DDBJ databases">
        <title>Genome sequence of Hyphococcus flavus.</title>
        <authorList>
            <person name="Rong J.-C."/>
            <person name="Zhao Q."/>
            <person name="Yi M."/>
            <person name="Wu J.-Y."/>
        </authorList>
    </citation>
    <scope>NUCLEOTIDE SEQUENCE</scope>
    <source>
        <strain evidence="4">MCCC 1K03223</strain>
    </source>
</reference>
<accession>A0AAF0CF40</accession>
<evidence type="ECO:0000256" key="1">
    <source>
        <dbReference type="ARBA" id="ARBA00022603"/>
    </source>
</evidence>
<keyword evidence="1 4" id="KW-0489">Methyltransferase</keyword>
<dbReference type="AlphaFoldDB" id="A0AAF0CF40"/>
<evidence type="ECO:0000313" key="4">
    <source>
        <dbReference type="EMBL" id="WDI30433.1"/>
    </source>
</evidence>
<name>A0AAF0CF40_9PROT</name>
<dbReference type="Gene3D" id="3.40.50.150">
    <property type="entry name" value="Vaccinia Virus protein VP39"/>
    <property type="match status" value="1"/>
</dbReference>
<dbReference type="EMBL" id="CP118166">
    <property type="protein sequence ID" value="WDI30433.1"/>
    <property type="molecule type" value="Genomic_DNA"/>
</dbReference>
<proteinExistence type="predicted"/>
<dbReference type="InterPro" id="IPR051052">
    <property type="entry name" value="Diverse_substrate_MTase"/>
</dbReference>
<evidence type="ECO:0000256" key="2">
    <source>
        <dbReference type="ARBA" id="ARBA00022679"/>
    </source>
</evidence>
<feature type="domain" description="Methyltransferase" evidence="3">
    <location>
        <begin position="45"/>
        <end position="134"/>
    </location>
</feature>
<dbReference type="GO" id="GO:0032259">
    <property type="term" value="P:methylation"/>
    <property type="evidence" value="ECO:0007669"/>
    <property type="project" value="UniProtKB-KW"/>
</dbReference>
<dbReference type="CDD" id="cd02440">
    <property type="entry name" value="AdoMet_MTases"/>
    <property type="match status" value="1"/>
</dbReference>
<sequence length="242" mass="25960">MAAKDWNALADDFASRVLQITECDTDGVIEATAKRLGGAHKIATDFGCGAGAVTRLLAPHFKTVIGVDFSSKLVANAKSQPTAGNVSYEVVDISRCGKRFPCHVAFCVNVLIGNQGNIRERIARNVVASIEEGGHGVFVVPSLEAVMRVYQVGSALFPIAEVAGWVEDEVVSLPGGIINMGGVPTKHFLKDEIDEFLSRIGLCDVVVSRVPYPWRETIADAPRTLKAASPWDWIAVGRRADA</sequence>
<dbReference type="InterPro" id="IPR029063">
    <property type="entry name" value="SAM-dependent_MTases_sf"/>
</dbReference>
<evidence type="ECO:0000259" key="3">
    <source>
        <dbReference type="Pfam" id="PF13649"/>
    </source>
</evidence>
<keyword evidence="2" id="KW-0808">Transferase</keyword>